<feature type="binding site" evidence="3">
    <location>
        <position position="109"/>
    </location>
    <ligand>
        <name>substrate</name>
    </ligand>
</feature>
<dbReference type="FunFam" id="3.20.20.100:FF:000002">
    <property type="entry name" value="2,5-diketo-D-gluconic acid reductase A"/>
    <property type="match status" value="1"/>
</dbReference>
<dbReference type="EMBL" id="JAGTJS010000017">
    <property type="protein sequence ID" value="KAH7244783.1"/>
    <property type="molecule type" value="Genomic_DNA"/>
</dbReference>
<dbReference type="CDD" id="cd19120">
    <property type="entry name" value="AKR_AKR3C2-3"/>
    <property type="match status" value="1"/>
</dbReference>
<reference evidence="6" key="1">
    <citation type="journal article" date="2021" name="Nat. Commun.">
        <title>Genetic determinants of endophytism in the Arabidopsis root mycobiome.</title>
        <authorList>
            <person name="Mesny F."/>
            <person name="Miyauchi S."/>
            <person name="Thiergart T."/>
            <person name="Pickel B."/>
            <person name="Atanasova L."/>
            <person name="Karlsson M."/>
            <person name="Huettel B."/>
            <person name="Barry K.W."/>
            <person name="Haridas S."/>
            <person name="Chen C."/>
            <person name="Bauer D."/>
            <person name="Andreopoulos W."/>
            <person name="Pangilinan J."/>
            <person name="LaButti K."/>
            <person name="Riley R."/>
            <person name="Lipzen A."/>
            <person name="Clum A."/>
            <person name="Drula E."/>
            <person name="Henrissat B."/>
            <person name="Kohler A."/>
            <person name="Grigoriev I.V."/>
            <person name="Martin F.M."/>
            <person name="Hacquard S."/>
        </authorList>
    </citation>
    <scope>NUCLEOTIDE SEQUENCE</scope>
    <source>
        <strain evidence="6">FSSC 5 MPI-SDFR-AT-0091</strain>
    </source>
</reference>
<comment type="caution">
    <text evidence="6">The sequence shown here is derived from an EMBL/GenBank/DDBJ whole genome shotgun (WGS) entry which is preliminary data.</text>
</comment>
<dbReference type="InterPro" id="IPR018170">
    <property type="entry name" value="Aldo/ket_reductase_CS"/>
</dbReference>
<dbReference type="InterPro" id="IPR036812">
    <property type="entry name" value="NAD(P)_OxRdtase_dom_sf"/>
</dbReference>
<dbReference type="Proteomes" id="UP000736672">
    <property type="component" value="Unassembled WGS sequence"/>
</dbReference>
<dbReference type="SUPFAM" id="SSF51430">
    <property type="entry name" value="NAD(P)-linked oxidoreductase"/>
    <property type="match status" value="1"/>
</dbReference>
<dbReference type="InterPro" id="IPR020471">
    <property type="entry name" value="AKR"/>
</dbReference>
<dbReference type="PANTHER" id="PTHR11732">
    <property type="entry name" value="ALDO/KETO REDUCTASE"/>
    <property type="match status" value="1"/>
</dbReference>
<proteinExistence type="predicted"/>
<dbReference type="Gene3D" id="3.20.20.100">
    <property type="entry name" value="NADP-dependent oxidoreductase domain"/>
    <property type="match status" value="1"/>
</dbReference>
<evidence type="ECO:0000256" key="1">
    <source>
        <dbReference type="ARBA" id="ARBA00023002"/>
    </source>
</evidence>
<keyword evidence="1" id="KW-0560">Oxidoreductase</keyword>
<dbReference type="PRINTS" id="PR00069">
    <property type="entry name" value="ALDKETRDTASE"/>
</dbReference>
<feature type="domain" description="NADP-dependent oxidoreductase" evidence="5">
    <location>
        <begin position="33"/>
        <end position="266"/>
    </location>
</feature>
<evidence type="ECO:0000313" key="7">
    <source>
        <dbReference type="Proteomes" id="UP000736672"/>
    </source>
</evidence>
<dbReference type="InterPro" id="IPR044494">
    <property type="entry name" value="AKR3C2/3"/>
</dbReference>
<dbReference type="Pfam" id="PF00248">
    <property type="entry name" value="Aldo_ket_red"/>
    <property type="match status" value="1"/>
</dbReference>
<gene>
    <name evidence="6" type="ORF">B0J15DRAFT_500765</name>
</gene>
<protein>
    <submittedName>
        <fullName evidence="6">NADP-dependent oxidoreductase domain-containing protein</fullName>
    </submittedName>
</protein>
<dbReference type="GO" id="GO:0016616">
    <property type="term" value="F:oxidoreductase activity, acting on the CH-OH group of donors, NAD or NADP as acceptor"/>
    <property type="evidence" value="ECO:0007669"/>
    <property type="project" value="UniProtKB-ARBA"/>
</dbReference>
<dbReference type="OrthoDB" id="416253at2759"/>
<dbReference type="PROSITE" id="PS00798">
    <property type="entry name" value="ALDOKETO_REDUCTASE_1"/>
    <property type="match status" value="1"/>
</dbReference>
<name>A0A9P9K1N0_FUSSL</name>
<evidence type="ECO:0000256" key="4">
    <source>
        <dbReference type="PIRSR" id="PIRSR000097-3"/>
    </source>
</evidence>
<dbReference type="GO" id="GO:0016652">
    <property type="term" value="F:oxidoreductase activity, acting on NAD(P)H as acceptor"/>
    <property type="evidence" value="ECO:0007669"/>
    <property type="project" value="InterPro"/>
</dbReference>
<accession>A0A9P9K1N0</accession>
<organism evidence="6 7">
    <name type="scientific">Fusarium solani</name>
    <name type="common">Filamentous fungus</name>
    <dbReference type="NCBI Taxonomy" id="169388"/>
    <lineage>
        <taxon>Eukaryota</taxon>
        <taxon>Fungi</taxon>
        <taxon>Dikarya</taxon>
        <taxon>Ascomycota</taxon>
        <taxon>Pezizomycotina</taxon>
        <taxon>Sordariomycetes</taxon>
        <taxon>Hypocreomycetidae</taxon>
        <taxon>Hypocreales</taxon>
        <taxon>Nectriaceae</taxon>
        <taxon>Fusarium</taxon>
        <taxon>Fusarium solani species complex</taxon>
    </lineage>
</organism>
<keyword evidence="7" id="KW-1185">Reference proteome</keyword>
<dbReference type="InterPro" id="IPR023210">
    <property type="entry name" value="NADP_OxRdtase_dom"/>
</dbReference>
<evidence type="ECO:0000313" key="6">
    <source>
        <dbReference type="EMBL" id="KAH7244783.1"/>
    </source>
</evidence>
<dbReference type="PIRSF" id="PIRSF000097">
    <property type="entry name" value="AKR"/>
    <property type="match status" value="1"/>
</dbReference>
<feature type="site" description="Lowers pKa of active site Tyr" evidence="4">
    <location>
        <position position="80"/>
    </location>
</feature>
<evidence type="ECO:0000259" key="5">
    <source>
        <dbReference type="Pfam" id="PF00248"/>
    </source>
</evidence>
<dbReference type="AlphaFoldDB" id="A0A9P9K1N0"/>
<feature type="active site" description="Proton donor" evidence="2">
    <location>
        <position position="55"/>
    </location>
</feature>
<evidence type="ECO:0000256" key="3">
    <source>
        <dbReference type="PIRSR" id="PIRSR000097-2"/>
    </source>
</evidence>
<sequence>MMQHPAASTAPFPLAFGVGTLWFEESRQDISRKIVNGIKTALEVGYRHIDSAQMYNNERELGVALEESGVPRSELFITNKTLNLDDPESALADTLANLKTSYVDMYLIHAPFPATSPSHLQEAWRKMEVCVDKGLARNIGISSFSEQHIDTLLETARIRPAVNQVEMHPYLPQSHLKTYLTGKGIPMEAFGCLVPLTNPQPGPVNGIVKSLSDKYGVSESTILLKWVIQQGIRVVTTSGRKERLQSYMDELAAFDLDEKEIEVIAHASEDTHVRMFFAEEFKAIELASSS</sequence>
<evidence type="ECO:0000256" key="2">
    <source>
        <dbReference type="PIRSR" id="PIRSR000097-1"/>
    </source>
</evidence>